<accession>A0A1G1WSZ6</accession>
<keyword evidence="1" id="KW-1133">Transmembrane helix</keyword>
<gene>
    <name evidence="2" type="ORF">A3A61_00225</name>
</gene>
<keyword evidence="1" id="KW-0472">Membrane</keyword>
<keyword evidence="1" id="KW-0812">Transmembrane</keyword>
<sequence length="110" mass="12047">MRRFLSLGPGVVALALYLAILGLGKTTPEFGYFGLLGSDLGRLVISLAFWGLPIYFIACSVASLYFALFYWEVSEPSRNGYESGDFPEIEAPPPRAVIREVPEGAKKLSQ</sequence>
<feature type="transmembrane region" description="Helical" evidence="1">
    <location>
        <begin position="48"/>
        <end position="71"/>
    </location>
</feature>
<dbReference type="STRING" id="1802605.A3A61_00225"/>
<evidence type="ECO:0000313" key="2">
    <source>
        <dbReference type="EMBL" id="OGY30833.1"/>
    </source>
</evidence>
<name>A0A1G1WSZ6_9BACT</name>
<proteinExistence type="predicted"/>
<protein>
    <submittedName>
        <fullName evidence="2">Uncharacterized protein</fullName>
    </submittedName>
</protein>
<comment type="caution">
    <text evidence="2">The sequence shown here is derived from an EMBL/GenBank/DDBJ whole genome shotgun (WGS) entry which is preliminary data.</text>
</comment>
<organism evidence="2 3">
    <name type="scientific">Candidatus Woykebacteria bacterium RIFCSPLOWO2_01_FULL_43_14</name>
    <dbReference type="NCBI Taxonomy" id="1802605"/>
    <lineage>
        <taxon>Bacteria</taxon>
        <taxon>Candidatus Woykeibacteriota</taxon>
    </lineage>
</organism>
<evidence type="ECO:0000313" key="3">
    <source>
        <dbReference type="Proteomes" id="UP000177718"/>
    </source>
</evidence>
<evidence type="ECO:0000256" key="1">
    <source>
        <dbReference type="SAM" id="Phobius"/>
    </source>
</evidence>
<dbReference type="Proteomes" id="UP000177718">
    <property type="component" value="Unassembled WGS sequence"/>
</dbReference>
<dbReference type="EMBL" id="MHDB01000041">
    <property type="protein sequence ID" value="OGY30833.1"/>
    <property type="molecule type" value="Genomic_DNA"/>
</dbReference>
<reference evidence="2 3" key="1">
    <citation type="journal article" date="2016" name="Nat. Commun.">
        <title>Thousands of microbial genomes shed light on interconnected biogeochemical processes in an aquifer system.</title>
        <authorList>
            <person name="Anantharaman K."/>
            <person name="Brown C.T."/>
            <person name="Hug L.A."/>
            <person name="Sharon I."/>
            <person name="Castelle C.J."/>
            <person name="Probst A.J."/>
            <person name="Thomas B.C."/>
            <person name="Singh A."/>
            <person name="Wilkins M.J."/>
            <person name="Karaoz U."/>
            <person name="Brodie E.L."/>
            <person name="Williams K.H."/>
            <person name="Hubbard S.S."/>
            <person name="Banfield J.F."/>
        </authorList>
    </citation>
    <scope>NUCLEOTIDE SEQUENCE [LARGE SCALE GENOMIC DNA]</scope>
</reference>
<dbReference type="AlphaFoldDB" id="A0A1G1WSZ6"/>